<accession>A0A6L9EHN1</accession>
<proteinExistence type="predicted"/>
<dbReference type="Pfam" id="PF23019">
    <property type="entry name" value="DUF7033"/>
    <property type="match status" value="1"/>
</dbReference>
<dbReference type="Proteomes" id="UP000475249">
    <property type="component" value="Unassembled WGS sequence"/>
</dbReference>
<protein>
    <recommendedName>
        <fullName evidence="1">DUF7033 domain-containing protein</fullName>
    </recommendedName>
</protein>
<name>A0A6L9EHN1_9FLAO</name>
<gene>
    <name evidence="2" type="ORF">GTQ38_19390</name>
</gene>
<dbReference type="CDD" id="cd10931">
    <property type="entry name" value="CE4_u7"/>
    <property type="match status" value="1"/>
</dbReference>
<feature type="domain" description="DUF7033" evidence="1">
    <location>
        <begin position="95"/>
        <end position="183"/>
    </location>
</feature>
<sequence length="431" mass="50505">MLLIYTHKITPRFSYIMRHLFTRVLGIDVTFATKVEDFIKHTGPKITYTKQPLQNEFFVRSTDLLFEQGVNDFDITMGDWEGIPCFFTTGERSNLPYDIFAASFYLISRYEEYLPHLKDLHGRFPPGESFASKNGFLHLPVIDIWAFKLKQSLVNRFPQIIASDRFYTFKPIIDVTTSHCYSNRGLFRGLGGLLLDLGTFKFKRVGQRILVWFNARKDPYDNFYPLIDLHKKYGVKAMFFFQFASYSTYDKNVSPNNNNFRYLIKSVADYGVVSLAASYSSFNNNELLKTEKKRLSEVINRPVKYSRLRYNRVDIPATYRNLIETEFTDDYTMGYTHAIGFRAGTCSPFYFYDIALETQQPIKVHPFAVHDYALTTLNTEEEIMQKMDHMYRQIKQVNGNFIAIFSNELLGGDHKVDWMDLYNKVIQKYHV</sequence>
<evidence type="ECO:0000313" key="2">
    <source>
        <dbReference type="EMBL" id="NAS14183.1"/>
    </source>
</evidence>
<evidence type="ECO:0000313" key="3">
    <source>
        <dbReference type="Proteomes" id="UP000475249"/>
    </source>
</evidence>
<comment type="caution">
    <text evidence="2">The sequence shown here is derived from an EMBL/GenBank/DDBJ whole genome shotgun (WGS) entry which is preliminary data.</text>
</comment>
<dbReference type="AlphaFoldDB" id="A0A6L9EHN1"/>
<dbReference type="InterPro" id="IPR054297">
    <property type="entry name" value="DUF7033"/>
</dbReference>
<dbReference type="Gene3D" id="3.20.20.370">
    <property type="entry name" value="Glycoside hydrolase/deacetylase"/>
    <property type="match status" value="1"/>
</dbReference>
<dbReference type="EMBL" id="WXYO01000009">
    <property type="protein sequence ID" value="NAS14183.1"/>
    <property type="molecule type" value="Genomic_DNA"/>
</dbReference>
<reference evidence="2 3" key="1">
    <citation type="submission" date="2020-01" db="EMBL/GenBank/DDBJ databases">
        <title>Bacteria diversity of Porities sp.</title>
        <authorList>
            <person name="Wang G."/>
        </authorList>
    </citation>
    <scope>NUCLEOTIDE SEQUENCE [LARGE SCALE GENOMIC DNA]</scope>
    <source>
        <strain evidence="2 3">R33</strain>
    </source>
</reference>
<evidence type="ECO:0000259" key="1">
    <source>
        <dbReference type="Pfam" id="PF23019"/>
    </source>
</evidence>
<keyword evidence="3" id="KW-1185">Reference proteome</keyword>
<organism evidence="2 3">
    <name type="scientific">Poritiphilus flavus</name>
    <dbReference type="NCBI Taxonomy" id="2697053"/>
    <lineage>
        <taxon>Bacteria</taxon>
        <taxon>Pseudomonadati</taxon>
        <taxon>Bacteroidota</taxon>
        <taxon>Flavobacteriia</taxon>
        <taxon>Flavobacteriales</taxon>
        <taxon>Flavobacteriaceae</taxon>
        <taxon>Poritiphilus</taxon>
    </lineage>
</organism>